<name>A0A7S2UX10_9STRA</name>
<evidence type="ECO:0000313" key="9">
    <source>
        <dbReference type="EMBL" id="CAD9859745.1"/>
    </source>
</evidence>
<protein>
    <recommendedName>
        <fullName evidence="8">GOLD domain-containing protein</fullName>
    </recommendedName>
</protein>
<comment type="similarity">
    <text evidence="2">Belongs to the EMP24/GP25L family.</text>
</comment>
<keyword evidence="3 7" id="KW-0812">Transmembrane</keyword>
<evidence type="ECO:0000256" key="3">
    <source>
        <dbReference type="ARBA" id="ARBA00022692"/>
    </source>
</evidence>
<reference evidence="9" key="1">
    <citation type="submission" date="2021-01" db="EMBL/GenBank/DDBJ databases">
        <authorList>
            <person name="Corre E."/>
            <person name="Pelletier E."/>
            <person name="Niang G."/>
            <person name="Scheremetjew M."/>
            <person name="Finn R."/>
            <person name="Kale V."/>
            <person name="Holt S."/>
            <person name="Cochrane G."/>
            <person name="Meng A."/>
            <person name="Brown T."/>
            <person name="Cohen L."/>
        </authorList>
    </citation>
    <scope>NUCLEOTIDE SEQUENCE</scope>
    <source>
        <strain evidence="9">CCMP1661</strain>
    </source>
</reference>
<dbReference type="InterPro" id="IPR015720">
    <property type="entry name" value="Emp24-like"/>
</dbReference>
<evidence type="ECO:0000256" key="7">
    <source>
        <dbReference type="SAM" id="Phobius"/>
    </source>
</evidence>
<keyword evidence="6 7" id="KW-0472">Membrane</keyword>
<evidence type="ECO:0000256" key="5">
    <source>
        <dbReference type="ARBA" id="ARBA00022989"/>
    </source>
</evidence>
<evidence type="ECO:0000256" key="4">
    <source>
        <dbReference type="ARBA" id="ARBA00022729"/>
    </source>
</evidence>
<dbReference type="Pfam" id="PF01105">
    <property type="entry name" value="EMP24_GP25L"/>
    <property type="match status" value="1"/>
</dbReference>
<feature type="domain" description="GOLD" evidence="8">
    <location>
        <begin position="44"/>
        <end position="251"/>
    </location>
</feature>
<organism evidence="9">
    <name type="scientific">Fibrocapsa japonica</name>
    <dbReference type="NCBI Taxonomy" id="94617"/>
    <lineage>
        <taxon>Eukaryota</taxon>
        <taxon>Sar</taxon>
        <taxon>Stramenopiles</taxon>
        <taxon>Ochrophyta</taxon>
        <taxon>Raphidophyceae</taxon>
        <taxon>Chattonellales</taxon>
        <taxon>Chattonellaceae</taxon>
        <taxon>Fibrocapsa</taxon>
    </lineage>
</organism>
<dbReference type="SMART" id="SM01190">
    <property type="entry name" value="EMP24_GP25L"/>
    <property type="match status" value="1"/>
</dbReference>
<keyword evidence="5 7" id="KW-1133">Transmembrane helix</keyword>
<feature type="transmembrane region" description="Helical" evidence="7">
    <location>
        <begin position="225"/>
        <end position="246"/>
    </location>
</feature>
<proteinExistence type="inferred from homology"/>
<dbReference type="AlphaFoldDB" id="A0A7S2UX10"/>
<evidence type="ECO:0000259" key="8">
    <source>
        <dbReference type="SMART" id="SM01190"/>
    </source>
</evidence>
<comment type="subcellular location">
    <subcellularLocation>
        <location evidence="1">Membrane</location>
        <topology evidence="1">Single-pass type I membrane protein</topology>
    </subcellularLocation>
</comment>
<dbReference type="PANTHER" id="PTHR22811">
    <property type="entry name" value="TRANSMEMBRANE EMP24 DOMAIN-CONTAINING PROTEIN"/>
    <property type="match status" value="1"/>
</dbReference>
<gene>
    <name evidence="9" type="ORF">FJAP1339_LOCUS2265</name>
</gene>
<evidence type="ECO:0000256" key="1">
    <source>
        <dbReference type="ARBA" id="ARBA00004479"/>
    </source>
</evidence>
<dbReference type="InterPro" id="IPR009038">
    <property type="entry name" value="GOLD_dom"/>
</dbReference>
<dbReference type="EMBL" id="HBHR01004721">
    <property type="protein sequence ID" value="CAD9859745.1"/>
    <property type="molecule type" value="Transcribed_RNA"/>
</dbReference>
<keyword evidence="4" id="KW-0732">Signal</keyword>
<evidence type="ECO:0000256" key="2">
    <source>
        <dbReference type="ARBA" id="ARBA00007104"/>
    </source>
</evidence>
<dbReference type="GO" id="GO:0016020">
    <property type="term" value="C:membrane"/>
    <property type="evidence" value="ECO:0007669"/>
    <property type="project" value="UniProtKB-SubCell"/>
</dbReference>
<accession>A0A7S2UX10</accession>
<sequence length="256" mass="29530">MDIIPCFCNNNIFASRSNMMRLPWSICLLLASSLVYLHYTHASDTYFIFKPTDTLKCIVFEQAEATAINFKYDIMNWKEEMQEQVQFEVRPKNIHMAEAEAETLLKQVLDGGMTKHPVAKQKGSFGIHFNKHYEGLHVCLVRVGQVGASPADQAAATQKVHLDYVLGYTEEYYEELALKGHLNKFQMMVLKLEDRLGQMLNEADFMKEKELVFHAASENMNDASMWWPLIQLSILILTGIFQVNYLKNFFKSKKLV</sequence>
<evidence type="ECO:0000256" key="6">
    <source>
        <dbReference type="ARBA" id="ARBA00023136"/>
    </source>
</evidence>